<feature type="signal peptide" evidence="2">
    <location>
        <begin position="1"/>
        <end position="21"/>
    </location>
</feature>
<accession>A0A1K1N5X3</accession>
<dbReference type="InterPro" id="IPR018247">
    <property type="entry name" value="EF_Hand_1_Ca_BS"/>
</dbReference>
<protein>
    <submittedName>
        <fullName evidence="3">Peptidoglycan-binding domain-containing protein, expansin</fullName>
    </submittedName>
</protein>
<feature type="chain" id="PRO_5038727561" evidence="2">
    <location>
        <begin position="22"/>
        <end position="297"/>
    </location>
</feature>
<dbReference type="PANTHER" id="PTHR31836:SF21">
    <property type="entry name" value="EXPANSIN-LIKE PROTEIN 7"/>
    <property type="match status" value="1"/>
</dbReference>
<dbReference type="Proteomes" id="UP000183461">
    <property type="component" value="Unassembled WGS sequence"/>
</dbReference>
<evidence type="ECO:0000256" key="1">
    <source>
        <dbReference type="ARBA" id="ARBA00022729"/>
    </source>
</evidence>
<keyword evidence="1 2" id="KW-0732">Signal</keyword>
<dbReference type="SUPFAM" id="SSF50685">
    <property type="entry name" value="Barwin-like endoglucanases"/>
    <property type="match status" value="1"/>
</dbReference>
<dbReference type="EMBL" id="FPIP01000003">
    <property type="protein sequence ID" value="SFW30713.1"/>
    <property type="molecule type" value="Genomic_DNA"/>
</dbReference>
<dbReference type="Gene3D" id="2.60.40.760">
    <property type="entry name" value="Expansin, cellulose-binding-like domain"/>
    <property type="match status" value="1"/>
</dbReference>
<reference evidence="3 4" key="1">
    <citation type="submission" date="2016-11" db="EMBL/GenBank/DDBJ databases">
        <authorList>
            <person name="Jaros S."/>
            <person name="Januszkiewicz K."/>
            <person name="Wedrychowicz H."/>
        </authorList>
    </citation>
    <scope>NUCLEOTIDE SEQUENCE [LARGE SCALE GENOMIC DNA]</scope>
    <source>
        <strain evidence="3 4">YL228</strain>
    </source>
</reference>
<evidence type="ECO:0000256" key="2">
    <source>
        <dbReference type="SAM" id="SignalP"/>
    </source>
</evidence>
<sequence length="297" mass="33115">MVMFMKFVKFAAVGMVCAILAASPLYGGAASQIDMDYNSDGRVDSFDLITARKNKEISRAELNALQKFVLGVNGKIPTEFEIPDLPIDEDAILEPKGTVHTGEGTFYGGGYTGGHAMLDPVSHDYWIVAMNHSDYNEAQLAGAYLEVTGELGTIKMLVTDELPEGKKGDLDLYTDAFPLIAPVEKGRVPVSWKIIPLDTAATAPISFKYKEGSTEFWCGVQVRNHRYPITKLEYLNEDGEFVEIPRRPYNYFETREMGKGPFTFRITDIYGQVVIDKDIPLSYDDTEIIQGHVQFPE</sequence>
<dbReference type="SUPFAM" id="SSF49590">
    <property type="entry name" value="PHL pollen allergen"/>
    <property type="match status" value="1"/>
</dbReference>
<evidence type="ECO:0000313" key="4">
    <source>
        <dbReference type="Proteomes" id="UP000183461"/>
    </source>
</evidence>
<dbReference type="NCBIfam" id="NF041144">
    <property type="entry name" value="expansin_EXLX1"/>
    <property type="match status" value="1"/>
</dbReference>
<dbReference type="PANTHER" id="PTHR31836">
    <property type="match status" value="1"/>
</dbReference>
<name>A0A1K1N5X3_RUMFL</name>
<evidence type="ECO:0000313" key="3">
    <source>
        <dbReference type="EMBL" id="SFW30713.1"/>
    </source>
</evidence>
<dbReference type="CDD" id="cd22272">
    <property type="entry name" value="DPBB_EXLX1-like"/>
    <property type="match status" value="1"/>
</dbReference>
<gene>
    <name evidence="3" type="ORF">SAMN02910280_1748</name>
</gene>
<dbReference type="Gene3D" id="2.40.40.10">
    <property type="entry name" value="RlpA-like domain"/>
    <property type="match status" value="1"/>
</dbReference>
<dbReference type="InterPro" id="IPR049818">
    <property type="entry name" value="Expansin_EXLX1-like"/>
</dbReference>
<organism evidence="3 4">
    <name type="scientific">Ruminococcus flavefaciens</name>
    <dbReference type="NCBI Taxonomy" id="1265"/>
    <lineage>
        <taxon>Bacteria</taxon>
        <taxon>Bacillati</taxon>
        <taxon>Bacillota</taxon>
        <taxon>Clostridia</taxon>
        <taxon>Eubacteriales</taxon>
        <taxon>Oscillospiraceae</taxon>
        <taxon>Ruminococcus</taxon>
    </lineage>
</organism>
<dbReference type="InterPro" id="IPR051477">
    <property type="entry name" value="Expansin_CellWall"/>
</dbReference>
<dbReference type="InterPro" id="IPR036749">
    <property type="entry name" value="Expansin_CBD_sf"/>
</dbReference>
<dbReference type="PROSITE" id="PS00018">
    <property type="entry name" value="EF_HAND_1"/>
    <property type="match status" value="1"/>
</dbReference>
<dbReference type="InterPro" id="IPR036908">
    <property type="entry name" value="RlpA-like_sf"/>
</dbReference>
<dbReference type="AlphaFoldDB" id="A0A1K1N5X3"/>
<proteinExistence type="predicted"/>